<evidence type="ECO:0008006" key="5">
    <source>
        <dbReference type="Google" id="ProtNLM"/>
    </source>
</evidence>
<dbReference type="Proteomes" id="UP000279227">
    <property type="component" value="Chromosome"/>
</dbReference>
<keyword evidence="1" id="KW-0175">Coiled coil</keyword>
<dbReference type="SUPFAM" id="SSF46894">
    <property type="entry name" value="C-terminal effector domain of the bipartite response regulators"/>
    <property type="match status" value="1"/>
</dbReference>
<dbReference type="AlphaFoldDB" id="A0A3S4NSK7"/>
<dbReference type="InterPro" id="IPR011990">
    <property type="entry name" value="TPR-like_helical_dom_sf"/>
</dbReference>
<dbReference type="SUPFAM" id="SSF48452">
    <property type="entry name" value="TPR-like"/>
    <property type="match status" value="1"/>
</dbReference>
<dbReference type="InterPro" id="IPR016032">
    <property type="entry name" value="Sig_transdc_resp-reg_C-effctor"/>
</dbReference>
<dbReference type="SMART" id="SM00028">
    <property type="entry name" value="TPR"/>
    <property type="match status" value="2"/>
</dbReference>
<dbReference type="GO" id="GO:0003677">
    <property type="term" value="F:DNA binding"/>
    <property type="evidence" value="ECO:0007669"/>
    <property type="project" value="InterPro"/>
</dbReference>
<keyword evidence="2" id="KW-0812">Transmembrane</keyword>
<proteinExistence type="predicted"/>
<evidence type="ECO:0000256" key="2">
    <source>
        <dbReference type="SAM" id="Phobius"/>
    </source>
</evidence>
<dbReference type="GO" id="GO:0006355">
    <property type="term" value="P:regulation of DNA-templated transcription"/>
    <property type="evidence" value="ECO:0007669"/>
    <property type="project" value="InterPro"/>
</dbReference>
<dbReference type="InterPro" id="IPR019734">
    <property type="entry name" value="TPR_rpt"/>
</dbReference>
<organism evidence="3 4">
    <name type="scientific">Chryseobacterium gleum</name>
    <name type="common">Flavobacterium gleum</name>
    <dbReference type="NCBI Taxonomy" id="250"/>
    <lineage>
        <taxon>Bacteria</taxon>
        <taxon>Pseudomonadati</taxon>
        <taxon>Bacteroidota</taxon>
        <taxon>Flavobacteriia</taxon>
        <taxon>Flavobacteriales</taxon>
        <taxon>Weeksellaceae</taxon>
        <taxon>Chryseobacterium group</taxon>
        <taxon>Chryseobacterium</taxon>
    </lineage>
</organism>
<feature type="coiled-coil region" evidence="1">
    <location>
        <begin position="376"/>
        <end position="403"/>
    </location>
</feature>
<dbReference type="STRING" id="525257.HMPREF0204_13351"/>
<protein>
    <recommendedName>
        <fullName evidence="5">ATP-dependent transcriptional regulator</fullName>
    </recommendedName>
</protein>
<keyword evidence="2" id="KW-0472">Membrane</keyword>
<dbReference type="KEGG" id="cgle:NCTC11432_01126"/>
<feature type="transmembrane region" description="Helical" evidence="2">
    <location>
        <begin position="353"/>
        <end position="374"/>
    </location>
</feature>
<sequence length="497" mass="58417">MIFFYCYLCFINKLFAHTYYMMKFIFLFFPLLLFTQSKITISTIEKKLEKSNDLLIEGHTEEMIKLNLSILDDAKQINHAEGKLSAYYNLALAFSMEYKYNKSNYFLKMMEPEFKNSDAEDQEISMNILYSINYRGIKMYDEALKKLNKNLLMANDLKNDSTRHAIKGMILVQMGKNYLEKKQYDSATYYGKRIIDELRKYKNTDAGMNTSLKAGMLLLAEAKLNENKIDSAEYYIKWAQSVPVKWGNNDFATFKLLGQIHDMRKQYDSAIADYKTAIKLAEKVKNFRKLSELYNLIAQSYEKNGQIDNAGKYELKYNNLSDSLKRVDEENLKDTVGLLVEEKQKPLKYKTNFLLYVILIGVVGTIVIIFFVYIRIKNKNKVLNIKEKETQELNQKLNFAFEEVIQLAKNNDPEFLTRFQEVYPDFFPKLLKIEPQLQSTELKFCALLFLNFSTKDIAAYTFVQPQSIQTRKNRLRKKLSIPSEEDIYLWIKNIHTQ</sequence>
<gene>
    <name evidence="3" type="ORF">NCTC11432_01126</name>
</gene>
<dbReference type="EMBL" id="LR134289">
    <property type="protein sequence ID" value="VEE05541.1"/>
    <property type="molecule type" value="Genomic_DNA"/>
</dbReference>
<keyword evidence="2" id="KW-1133">Transmembrane helix</keyword>
<evidence type="ECO:0000256" key="1">
    <source>
        <dbReference type="SAM" id="Coils"/>
    </source>
</evidence>
<reference evidence="3 4" key="1">
    <citation type="submission" date="2018-12" db="EMBL/GenBank/DDBJ databases">
        <authorList>
            <consortium name="Pathogen Informatics"/>
        </authorList>
    </citation>
    <scope>NUCLEOTIDE SEQUENCE [LARGE SCALE GENOMIC DNA]</scope>
    <source>
        <strain evidence="3 4">NCTC11432</strain>
    </source>
</reference>
<dbReference type="Gene3D" id="1.25.40.10">
    <property type="entry name" value="Tetratricopeptide repeat domain"/>
    <property type="match status" value="2"/>
</dbReference>
<name>A0A3S4NSK7_CHRGE</name>
<evidence type="ECO:0000313" key="3">
    <source>
        <dbReference type="EMBL" id="VEE05541.1"/>
    </source>
</evidence>
<evidence type="ECO:0000313" key="4">
    <source>
        <dbReference type="Proteomes" id="UP000279227"/>
    </source>
</evidence>
<accession>A0A3S4NSK7</accession>